<dbReference type="InterPro" id="IPR007053">
    <property type="entry name" value="LRAT_dom"/>
</dbReference>
<organism evidence="2 3">
    <name type="scientific">Triplophysa tibetana</name>
    <dbReference type="NCBI Taxonomy" id="1572043"/>
    <lineage>
        <taxon>Eukaryota</taxon>
        <taxon>Metazoa</taxon>
        <taxon>Chordata</taxon>
        <taxon>Craniata</taxon>
        <taxon>Vertebrata</taxon>
        <taxon>Euteleostomi</taxon>
        <taxon>Actinopterygii</taxon>
        <taxon>Neopterygii</taxon>
        <taxon>Teleostei</taxon>
        <taxon>Ostariophysi</taxon>
        <taxon>Cypriniformes</taxon>
        <taxon>Nemacheilidae</taxon>
        <taxon>Triplophysa</taxon>
    </lineage>
</organism>
<dbReference type="Proteomes" id="UP000324632">
    <property type="component" value="Chromosome 2"/>
</dbReference>
<evidence type="ECO:0000313" key="2">
    <source>
        <dbReference type="EMBL" id="KAA0724650.1"/>
    </source>
</evidence>
<dbReference type="Pfam" id="PF04970">
    <property type="entry name" value="LRAT"/>
    <property type="match status" value="1"/>
</dbReference>
<evidence type="ECO:0000259" key="1">
    <source>
        <dbReference type="Pfam" id="PF04970"/>
    </source>
</evidence>
<protein>
    <recommendedName>
        <fullName evidence="1">LRAT domain-containing protein</fullName>
    </recommendedName>
</protein>
<name>A0A5A9PR21_9TELE</name>
<sequence>MFEEGLTTFIRMFLLAYTGNHSDFDNIYCKDGMSASNVQNLRTGDLILRTGEMESRTGMSGSNVQNLRTGDLILRTGENKPGSLFYHAGVYSGNEEVIDFSFQTEEGHSLPSWSASLKGKGSVSKTGRHLFTQNKPFCVLRLRSGIPKNFNDIVQKAMNHEEDYNLLTNNCLHFALRLLGVRWINHDNPVYSKIITNWLNDDDFYGKAKEMMYFFVEVKQVGFTPALMGSSWSVNTPGQFEELGKLMDILFQQELKYELFPSS</sequence>
<proteinExistence type="predicted"/>
<evidence type="ECO:0000313" key="3">
    <source>
        <dbReference type="Proteomes" id="UP000324632"/>
    </source>
</evidence>
<reference evidence="2 3" key="1">
    <citation type="journal article" date="2019" name="Mol. Ecol. Resour.">
        <title>Chromosome-level genome assembly of Triplophysa tibetana, a fish adapted to the harsh high-altitude environment of the Tibetan Plateau.</title>
        <authorList>
            <person name="Yang X."/>
            <person name="Liu H."/>
            <person name="Ma Z."/>
            <person name="Zou Y."/>
            <person name="Zou M."/>
            <person name="Mao Y."/>
            <person name="Li X."/>
            <person name="Wang H."/>
            <person name="Chen T."/>
            <person name="Wang W."/>
            <person name="Yang R."/>
        </authorList>
    </citation>
    <scope>NUCLEOTIDE SEQUENCE [LARGE SCALE GENOMIC DNA]</scope>
    <source>
        <strain evidence="2">TTIB1903HZAU</strain>
        <tissue evidence="2">Muscle</tissue>
    </source>
</reference>
<accession>A0A5A9PR21</accession>
<keyword evidence="3" id="KW-1185">Reference proteome</keyword>
<dbReference type="EMBL" id="SOYY01000002">
    <property type="protein sequence ID" value="KAA0724650.1"/>
    <property type="molecule type" value="Genomic_DNA"/>
</dbReference>
<gene>
    <name evidence="2" type="ORF">E1301_Tti015313</name>
</gene>
<comment type="caution">
    <text evidence="2">The sequence shown here is derived from an EMBL/GenBank/DDBJ whole genome shotgun (WGS) entry which is preliminary data.</text>
</comment>
<dbReference type="AlphaFoldDB" id="A0A5A9PR21"/>
<feature type="domain" description="LRAT" evidence="1">
    <location>
        <begin position="67"/>
        <end position="177"/>
    </location>
</feature>
<dbReference type="Gene3D" id="3.90.1720.10">
    <property type="entry name" value="endopeptidase domain like (from Nostoc punctiforme)"/>
    <property type="match status" value="1"/>
</dbReference>